<dbReference type="EMBL" id="CAJNOJ010000581">
    <property type="protein sequence ID" value="CAF1489596.1"/>
    <property type="molecule type" value="Genomic_DNA"/>
</dbReference>
<feature type="region of interest" description="Disordered" evidence="1">
    <location>
        <begin position="65"/>
        <end position="95"/>
    </location>
</feature>
<evidence type="ECO:0000313" key="2">
    <source>
        <dbReference type="EMBL" id="CAF1489596.1"/>
    </source>
</evidence>
<protein>
    <submittedName>
        <fullName evidence="2">Uncharacterized protein</fullName>
    </submittedName>
</protein>
<organism evidence="2 3">
    <name type="scientific">Adineta ricciae</name>
    <name type="common">Rotifer</name>
    <dbReference type="NCBI Taxonomy" id="249248"/>
    <lineage>
        <taxon>Eukaryota</taxon>
        <taxon>Metazoa</taxon>
        <taxon>Spiralia</taxon>
        <taxon>Gnathifera</taxon>
        <taxon>Rotifera</taxon>
        <taxon>Eurotatoria</taxon>
        <taxon>Bdelloidea</taxon>
        <taxon>Adinetida</taxon>
        <taxon>Adinetidae</taxon>
        <taxon>Adineta</taxon>
    </lineage>
</organism>
<evidence type="ECO:0000313" key="3">
    <source>
        <dbReference type="Proteomes" id="UP000663852"/>
    </source>
</evidence>
<dbReference type="AlphaFoldDB" id="A0A815SGW6"/>
<dbReference type="Proteomes" id="UP000663852">
    <property type="component" value="Unassembled WGS sequence"/>
</dbReference>
<feature type="compositionally biased region" description="Polar residues" evidence="1">
    <location>
        <begin position="69"/>
        <end position="86"/>
    </location>
</feature>
<gene>
    <name evidence="2" type="ORF">EDS130_LOCUS41941</name>
</gene>
<accession>A0A815SGW6</accession>
<feature type="non-terminal residue" evidence="2">
    <location>
        <position position="1"/>
    </location>
</feature>
<evidence type="ECO:0000256" key="1">
    <source>
        <dbReference type="SAM" id="MobiDB-lite"/>
    </source>
</evidence>
<reference evidence="2" key="1">
    <citation type="submission" date="2021-02" db="EMBL/GenBank/DDBJ databases">
        <authorList>
            <person name="Nowell W R."/>
        </authorList>
    </citation>
    <scope>NUCLEOTIDE SEQUENCE</scope>
</reference>
<sequence>MKVIFQTVVPVNAVRVVRTSSHPNISKRRFGKTVQKKTILQNTRLDNPVAKVLDTSTYLDRRSFEKQKTGNNHKNPSIATIQYNSQRAHRNDNLK</sequence>
<comment type="caution">
    <text evidence="2">The sequence shown here is derived from an EMBL/GenBank/DDBJ whole genome shotgun (WGS) entry which is preliminary data.</text>
</comment>
<proteinExistence type="predicted"/>
<name>A0A815SGW6_ADIRI</name>